<sequence>MASHYGFLEGAYFRRSPAAKKIEQRKEHHRMKTISILCPPLHCSLSLQLSSSILLKAGDHPTNGAPRSNFATPSGPRSSSPTLRHYNRREPACSQWKNPLPESQPSCSAPEQLGGRRHPLESLRVPGRSSLIRPATHHCGSVQERYGEDRWVLRGPEDCYLPPHRSYQAYNLRSCPVRGIRIHEVGPPRMEG</sequence>
<dbReference type="Proteomes" id="UP001345219">
    <property type="component" value="Chromosome 9"/>
</dbReference>
<organism evidence="2 3">
    <name type="scientific">Trapa incisa</name>
    <dbReference type="NCBI Taxonomy" id="236973"/>
    <lineage>
        <taxon>Eukaryota</taxon>
        <taxon>Viridiplantae</taxon>
        <taxon>Streptophyta</taxon>
        <taxon>Embryophyta</taxon>
        <taxon>Tracheophyta</taxon>
        <taxon>Spermatophyta</taxon>
        <taxon>Magnoliopsida</taxon>
        <taxon>eudicotyledons</taxon>
        <taxon>Gunneridae</taxon>
        <taxon>Pentapetalae</taxon>
        <taxon>rosids</taxon>
        <taxon>malvids</taxon>
        <taxon>Myrtales</taxon>
        <taxon>Lythraceae</taxon>
        <taxon>Trapa</taxon>
    </lineage>
</organism>
<dbReference type="AlphaFoldDB" id="A0AAN7GIX5"/>
<keyword evidence="3" id="KW-1185">Reference proteome</keyword>
<proteinExistence type="predicted"/>
<feature type="region of interest" description="Disordered" evidence="1">
    <location>
        <begin position="58"/>
        <end position="116"/>
    </location>
</feature>
<accession>A0AAN7GIX5</accession>
<dbReference type="EMBL" id="JAXIOK010000022">
    <property type="protein sequence ID" value="KAK4744871.1"/>
    <property type="molecule type" value="Genomic_DNA"/>
</dbReference>
<evidence type="ECO:0000313" key="2">
    <source>
        <dbReference type="EMBL" id="KAK4744871.1"/>
    </source>
</evidence>
<evidence type="ECO:0000256" key="1">
    <source>
        <dbReference type="SAM" id="MobiDB-lite"/>
    </source>
</evidence>
<comment type="caution">
    <text evidence="2">The sequence shown here is derived from an EMBL/GenBank/DDBJ whole genome shotgun (WGS) entry which is preliminary data.</text>
</comment>
<reference evidence="2 3" key="1">
    <citation type="journal article" date="2023" name="Hortic Res">
        <title>Pangenome of water caltrop reveals structural variations and asymmetric subgenome divergence after allopolyploidization.</title>
        <authorList>
            <person name="Zhang X."/>
            <person name="Chen Y."/>
            <person name="Wang L."/>
            <person name="Yuan Y."/>
            <person name="Fang M."/>
            <person name="Shi L."/>
            <person name="Lu R."/>
            <person name="Comes H.P."/>
            <person name="Ma Y."/>
            <person name="Chen Y."/>
            <person name="Huang G."/>
            <person name="Zhou Y."/>
            <person name="Zheng Z."/>
            <person name="Qiu Y."/>
        </authorList>
    </citation>
    <scope>NUCLEOTIDE SEQUENCE [LARGE SCALE GENOMIC DNA]</scope>
    <source>
        <tissue evidence="2">Roots</tissue>
    </source>
</reference>
<feature type="compositionally biased region" description="Polar residues" evidence="1">
    <location>
        <begin position="95"/>
        <end position="109"/>
    </location>
</feature>
<gene>
    <name evidence="2" type="ORF">SAY87_011183</name>
</gene>
<name>A0AAN7GIX5_9MYRT</name>
<protein>
    <submittedName>
        <fullName evidence="2">Uncharacterized protein</fullName>
    </submittedName>
</protein>
<evidence type="ECO:0000313" key="3">
    <source>
        <dbReference type="Proteomes" id="UP001345219"/>
    </source>
</evidence>
<feature type="compositionally biased region" description="Polar residues" evidence="1">
    <location>
        <begin position="65"/>
        <end position="82"/>
    </location>
</feature>